<proteinExistence type="predicted"/>
<dbReference type="Proteomes" id="UP000051586">
    <property type="component" value="Unassembled WGS sequence"/>
</dbReference>
<dbReference type="STRING" id="1423745.GCA_001311215_00216"/>
<protein>
    <recommendedName>
        <fullName evidence="3">Avirulence D protein (AvrD)</fullName>
    </recommendedName>
</protein>
<gene>
    <name evidence="1" type="ORF">FC87_GL000553</name>
</gene>
<reference evidence="1 2" key="1">
    <citation type="journal article" date="2015" name="Genome Announc.">
        <title>Expanding the biotechnology potential of lactobacilli through comparative genomics of 213 strains and associated genera.</title>
        <authorList>
            <person name="Sun Z."/>
            <person name="Harris H.M."/>
            <person name="McCann A."/>
            <person name="Guo C."/>
            <person name="Argimon S."/>
            <person name="Zhang W."/>
            <person name="Yang X."/>
            <person name="Jeffery I.B."/>
            <person name="Cooney J.C."/>
            <person name="Kagawa T.F."/>
            <person name="Liu W."/>
            <person name="Song Y."/>
            <person name="Salvetti E."/>
            <person name="Wrobel A."/>
            <person name="Rasinkangas P."/>
            <person name="Parkhill J."/>
            <person name="Rea M.C."/>
            <person name="O'Sullivan O."/>
            <person name="Ritari J."/>
            <person name="Douillard F.P."/>
            <person name="Paul Ross R."/>
            <person name="Yang R."/>
            <person name="Briner A.E."/>
            <person name="Felis G.E."/>
            <person name="de Vos W.M."/>
            <person name="Barrangou R."/>
            <person name="Klaenhammer T.R."/>
            <person name="Caufield P.W."/>
            <person name="Cui Y."/>
            <person name="Zhang H."/>
            <person name="O'Toole P.W."/>
        </authorList>
    </citation>
    <scope>NUCLEOTIDE SEQUENCE [LARGE SCALE GENOMIC DNA]</scope>
    <source>
        <strain evidence="1 2">DSM 22689</strain>
    </source>
</reference>
<dbReference type="EMBL" id="AYZI01000003">
    <property type="protein sequence ID" value="KRM91729.1"/>
    <property type="molecule type" value="Genomic_DNA"/>
</dbReference>
<evidence type="ECO:0000313" key="1">
    <source>
        <dbReference type="EMBL" id="KRM91729.1"/>
    </source>
</evidence>
<comment type="caution">
    <text evidence="1">The sequence shown here is derived from an EMBL/GenBank/DDBJ whole genome shotgun (WGS) entry which is preliminary data.</text>
</comment>
<dbReference type="PATRIC" id="fig|1423745.4.peg.591"/>
<accession>A0A0R2CJG8</accession>
<organism evidence="1 2">
    <name type="scientific">Fructilactobacillus florum DSM 22689 = JCM 16035</name>
    <dbReference type="NCBI Taxonomy" id="1423745"/>
    <lineage>
        <taxon>Bacteria</taxon>
        <taxon>Bacillati</taxon>
        <taxon>Bacillota</taxon>
        <taxon>Bacilli</taxon>
        <taxon>Lactobacillales</taxon>
        <taxon>Lactobacillaceae</taxon>
        <taxon>Fructilactobacillus</taxon>
    </lineage>
</organism>
<name>A0A0R2CJG8_9LACO</name>
<dbReference type="RefSeq" id="WP_056961440.1">
    <property type="nucleotide sequence ID" value="NZ_AYZI01000003.1"/>
</dbReference>
<evidence type="ECO:0008006" key="3">
    <source>
        <dbReference type="Google" id="ProtNLM"/>
    </source>
</evidence>
<dbReference type="Pfam" id="PF05655">
    <property type="entry name" value="AvrD"/>
    <property type="match status" value="1"/>
</dbReference>
<dbReference type="InterPro" id="IPR008799">
    <property type="entry name" value="Pseudomon_AvrD"/>
</dbReference>
<sequence length="286" mass="33269">MDNYSIDALLGNFKNRYFGNGYKKIFHDVKLIDSKDGIHWLANISISKYINWSIKNKISQIQHVSSIDSIVITQKVFNRILSKIGNNYENYVLTDFDIKTGTSPIENIEEISANFILEIKEDKYLLSGLIGNMRIKSEFEKCFENCKNTFYKYKNINNKINEISFKKNNSLICNYEPESNINISVYLVSWIIVFAQLGEVLAFNVANVSREESENFWVRKLHLHLNKTKSLKSNHNDKLKVKIVKNRKIKKTDGIWHTFEMVGDDELSLVDVRAKTALKVRRITNV</sequence>
<dbReference type="AlphaFoldDB" id="A0A0R2CJG8"/>
<evidence type="ECO:0000313" key="2">
    <source>
        <dbReference type="Proteomes" id="UP000051586"/>
    </source>
</evidence>